<comment type="caution">
    <text evidence="7">The sequence shown here is derived from an EMBL/GenBank/DDBJ whole genome shotgun (WGS) entry which is preliminary data.</text>
</comment>
<dbReference type="SUPFAM" id="SSF55979">
    <property type="entry name" value="DNA clamp"/>
    <property type="match status" value="1"/>
</dbReference>
<feature type="region of interest" description="Disordered" evidence="6">
    <location>
        <begin position="1"/>
        <end position="21"/>
    </location>
</feature>
<dbReference type="EMBL" id="JANAWD010000119">
    <property type="protein sequence ID" value="KAJ3486490.1"/>
    <property type="molecule type" value="Genomic_DNA"/>
</dbReference>
<reference evidence="7" key="1">
    <citation type="submission" date="2022-07" db="EMBL/GenBank/DDBJ databases">
        <title>Genome Sequence of Physisporinus lineatus.</title>
        <authorList>
            <person name="Buettner E."/>
        </authorList>
    </citation>
    <scope>NUCLEOTIDE SEQUENCE</scope>
    <source>
        <strain evidence="7">VT162</strain>
    </source>
</reference>
<evidence type="ECO:0000256" key="6">
    <source>
        <dbReference type="SAM" id="MobiDB-lite"/>
    </source>
</evidence>
<dbReference type="PANTHER" id="PTHR10870">
    <property type="entry name" value="CELL CYCLE CHECKPOINT PROTEIN RAD1"/>
    <property type="match status" value="1"/>
</dbReference>
<keyword evidence="5" id="KW-0539">Nucleus</keyword>
<dbReference type="Proteomes" id="UP001212997">
    <property type="component" value="Unassembled WGS sequence"/>
</dbReference>
<evidence type="ECO:0000256" key="3">
    <source>
        <dbReference type="ARBA" id="ARBA00022763"/>
    </source>
</evidence>
<organism evidence="7 8">
    <name type="scientific">Meripilus lineatus</name>
    <dbReference type="NCBI Taxonomy" id="2056292"/>
    <lineage>
        <taxon>Eukaryota</taxon>
        <taxon>Fungi</taxon>
        <taxon>Dikarya</taxon>
        <taxon>Basidiomycota</taxon>
        <taxon>Agaricomycotina</taxon>
        <taxon>Agaricomycetes</taxon>
        <taxon>Polyporales</taxon>
        <taxon>Meripilaceae</taxon>
        <taxon>Meripilus</taxon>
    </lineage>
</organism>
<dbReference type="PRINTS" id="PR01245">
    <property type="entry name" value="RAD1REC1"/>
</dbReference>
<evidence type="ECO:0000256" key="4">
    <source>
        <dbReference type="ARBA" id="ARBA00023204"/>
    </source>
</evidence>
<dbReference type="GO" id="GO:0030896">
    <property type="term" value="C:checkpoint clamp complex"/>
    <property type="evidence" value="ECO:0007669"/>
    <property type="project" value="TreeGrafter"/>
</dbReference>
<dbReference type="InterPro" id="IPR003021">
    <property type="entry name" value="Rad1_Rec1_Rad17"/>
</dbReference>
<dbReference type="Gene3D" id="3.70.10.10">
    <property type="match status" value="1"/>
</dbReference>
<evidence type="ECO:0000256" key="5">
    <source>
        <dbReference type="ARBA" id="ARBA00023242"/>
    </source>
</evidence>
<dbReference type="Pfam" id="PF02144">
    <property type="entry name" value="Rad1"/>
    <property type="match status" value="1"/>
</dbReference>
<dbReference type="GO" id="GO:0006281">
    <property type="term" value="P:DNA repair"/>
    <property type="evidence" value="ECO:0007669"/>
    <property type="project" value="UniProtKB-KW"/>
</dbReference>
<dbReference type="GO" id="GO:0000077">
    <property type="term" value="P:DNA damage checkpoint signaling"/>
    <property type="evidence" value="ECO:0007669"/>
    <property type="project" value="InterPro"/>
</dbReference>
<evidence type="ECO:0000313" key="8">
    <source>
        <dbReference type="Proteomes" id="UP001212997"/>
    </source>
</evidence>
<protein>
    <submittedName>
        <fullName evidence="7">Uncharacterized protein</fullName>
    </submittedName>
</protein>
<keyword evidence="4" id="KW-0234">DNA repair</keyword>
<dbReference type="InterPro" id="IPR046938">
    <property type="entry name" value="DNA_clamp_sf"/>
</dbReference>
<accession>A0AAD5V6Z6</accession>
<evidence type="ECO:0000313" key="7">
    <source>
        <dbReference type="EMBL" id="KAJ3486490.1"/>
    </source>
</evidence>
<sequence>MFVRLITSAPTSPARAEDASGPKASCEVTTYEAEEISELAVDTEALVLNIILKSSWLLDALAELPPSCEKVAIIAHPPPPAGKAPSTHAPPTLRLRASGAFGISEMDYPNDREVLEACLCDNPVMFSYRAPHLVRTMRALYYSIRTSLRIDENGILSLQFQMPPPPKPNPRKLSDPVIEFRCLAIDESTQT</sequence>
<comment type="similarity">
    <text evidence="2">Belongs to the rad1 family.</text>
</comment>
<proteinExistence type="inferred from homology"/>
<comment type="subcellular location">
    <subcellularLocation>
        <location evidence="1">Nucleus</location>
    </subcellularLocation>
</comment>
<gene>
    <name evidence="7" type="ORF">NLI96_g4199</name>
</gene>
<evidence type="ECO:0000256" key="1">
    <source>
        <dbReference type="ARBA" id="ARBA00004123"/>
    </source>
</evidence>
<name>A0AAD5V6Z6_9APHY</name>
<evidence type="ECO:0000256" key="2">
    <source>
        <dbReference type="ARBA" id="ARBA00010991"/>
    </source>
</evidence>
<keyword evidence="3" id="KW-0227">DNA damage</keyword>
<dbReference type="PANTHER" id="PTHR10870:SF0">
    <property type="entry name" value="CELL CYCLE CHECKPOINT PROTEIN RAD1"/>
    <property type="match status" value="1"/>
</dbReference>
<keyword evidence="8" id="KW-1185">Reference proteome</keyword>
<dbReference type="AlphaFoldDB" id="A0AAD5V6Z6"/>